<comment type="caution">
    <text evidence="1">The sequence shown here is derived from an EMBL/GenBank/DDBJ whole genome shotgun (WGS) entry which is preliminary data.</text>
</comment>
<evidence type="ECO:0000313" key="2">
    <source>
        <dbReference type="Proteomes" id="UP000036790"/>
    </source>
</evidence>
<name>A0AAP0ZHJ9_9XANT</name>
<sequence>MPTAETAIGQAADMPHSPLHPACRWVHVAADEALMHFNFGSVAHVIPGQIWLCWRGCTIKAQHRGSQRQGMRFPERWIAARWADLDGMSGPSGSVPAILPRPVATAVTIGAGICSLAVLLPTLHFVVGTHLWEATVAAVLRPQSTQARRDLQGREAAVQYK</sequence>
<dbReference type="EMBL" id="LHUJ01000354">
    <property type="protein sequence ID" value="KOR39609.1"/>
    <property type="molecule type" value="Genomic_DNA"/>
</dbReference>
<reference evidence="1 2" key="2">
    <citation type="submission" date="2015-09" db="EMBL/GenBank/DDBJ databases">
        <title>Draft genome sequence of Xanthomonas oryzae pv. USA str. X11-5A.</title>
        <authorList>
            <person name="Knight B.M."/>
            <person name="Roberts D.P."/>
            <person name="Lin D."/>
            <person name="Hari K."/>
            <person name="Fletcher J."/>
            <person name="Melcher U."/>
            <person name="Blagden T."/>
            <person name="Winegar R.A."/>
        </authorList>
    </citation>
    <scope>NUCLEOTIDE SEQUENCE [LARGE SCALE GENOMIC DNA]</scope>
    <source>
        <strain evidence="1 2">X11-5A</strain>
    </source>
</reference>
<dbReference type="Proteomes" id="UP000036790">
    <property type="component" value="Unassembled WGS sequence"/>
</dbReference>
<dbReference type="AlphaFoldDB" id="A0AAP0ZHJ9"/>
<accession>A0AAP0ZHJ9</accession>
<proteinExistence type="predicted"/>
<gene>
    <name evidence="1" type="ORF">ADT25_21660</name>
</gene>
<reference evidence="1 2" key="1">
    <citation type="submission" date="2015-07" db="EMBL/GenBank/DDBJ databases">
        <authorList>
            <consortium name="Consortium for Microbial Forensics and Genomics (microFORGE)"/>
            <person name="Knight B.M."/>
            <person name="Roberts D.P."/>
            <person name="Lin D."/>
            <person name="Hari K."/>
            <person name="Fletcher J."/>
            <person name="Melcher U."/>
            <person name="Blagden T."/>
            <person name="Winegar R.A."/>
        </authorList>
    </citation>
    <scope>NUCLEOTIDE SEQUENCE [LARGE SCALE GENOMIC DNA]</scope>
    <source>
        <strain evidence="1 2">X11-5A</strain>
    </source>
</reference>
<protein>
    <submittedName>
        <fullName evidence="1">Uncharacterized protein</fullName>
    </submittedName>
</protein>
<evidence type="ECO:0000313" key="1">
    <source>
        <dbReference type="EMBL" id="KOR39609.1"/>
    </source>
</evidence>
<organism evidence="1 2">
    <name type="scientific">Xanthomonas oryzae</name>
    <dbReference type="NCBI Taxonomy" id="347"/>
    <lineage>
        <taxon>Bacteria</taxon>
        <taxon>Pseudomonadati</taxon>
        <taxon>Pseudomonadota</taxon>
        <taxon>Gammaproteobacteria</taxon>
        <taxon>Lysobacterales</taxon>
        <taxon>Lysobacteraceae</taxon>
        <taxon>Xanthomonas</taxon>
    </lineage>
</organism>